<protein>
    <submittedName>
        <fullName evidence="2">Uncharacterized protein</fullName>
    </submittedName>
</protein>
<evidence type="ECO:0000313" key="2">
    <source>
        <dbReference type="EMBL" id="KFK34696.1"/>
    </source>
</evidence>
<accession>A0A087GXU4</accession>
<sequence length="196" mass="21733">MSTKENLGKKYQYYELFGDALAPISEEEPLEDAEIDSDKVVTSEIPPLSGNAAQDYELFDKISDGVGRISEEDPLEDAENDLEKVLTSSGIPTLSGNADQILPLLKNLLVQNEIQRERLMGLIKLYDPTAAENRNPIVNAEGGQIATETDLSAVVQFLEQSVLKLEEELENQKKVNAQLKDEINRLTLSSDPEKND</sequence>
<dbReference type="AlphaFoldDB" id="A0A087GXU4"/>
<keyword evidence="1" id="KW-0175">Coiled coil</keyword>
<dbReference type="OrthoDB" id="1110525at2759"/>
<dbReference type="Gramene" id="KFK34696">
    <property type="protein sequence ID" value="KFK34696"/>
    <property type="gene ID" value="AALP_AA5G179600"/>
</dbReference>
<reference evidence="3" key="1">
    <citation type="journal article" date="2015" name="Nat. Plants">
        <title>Genome expansion of Arabis alpina linked with retrotransposition and reduced symmetric DNA methylation.</title>
        <authorList>
            <person name="Willing E.M."/>
            <person name="Rawat V."/>
            <person name="Mandakova T."/>
            <person name="Maumus F."/>
            <person name="James G.V."/>
            <person name="Nordstroem K.J."/>
            <person name="Becker C."/>
            <person name="Warthmann N."/>
            <person name="Chica C."/>
            <person name="Szarzynska B."/>
            <person name="Zytnicki M."/>
            <person name="Albani M.C."/>
            <person name="Kiefer C."/>
            <person name="Bergonzi S."/>
            <person name="Castaings L."/>
            <person name="Mateos J.L."/>
            <person name="Berns M.C."/>
            <person name="Bujdoso N."/>
            <person name="Piofczyk T."/>
            <person name="de Lorenzo L."/>
            <person name="Barrero-Sicilia C."/>
            <person name="Mateos I."/>
            <person name="Piednoel M."/>
            <person name="Hagmann J."/>
            <person name="Chen-Min-Tao R."/>
            <person name="Iglesias-Fernandez R."/>
            <person name="Schuster S.C."/>
            <person name="Alonso-Blanco C."/>
            <person name="Roudier F."/>
            <person name="Carbonero P."/>
            <person name="Paz-Ares J."/>
            <person name="Davis S.J."/>
            <person name="Pecinka A."/>
            <person name="Quesneville H."/>
            <person name="Colot V."/>
            <person name="Lysak M.A."/>
            <person name="Weigel D."/>
            <person name="Coupland G."/>
            <person name="Schneeberger K."/>
        </authorList>
    </citation>
    <scope>NUCLEOTIDE SEQUENCE [LARGE SCALE GENOMIC DNA]</scope>
    <source>
        <strain evidence="3">cv. Pajares</strain>
    </source>
</reference>
<feature type="coiled-coil region" evidence="1">
    <location>
        <begin position="155"/>
        <end position="189"/>
    </location>
</feature>
<keyword evidence="3" id="KW-1185">Reference proteome</keyword>
<organism evidence="2 3">
    <name type="scientific">Arabis alpina</name>
    <name type="common">Alpine rock-cress</name>
    <dbReference type="NCBI Taxonomy" id="50452"/>
    <lineage>
        <taxon>Eukaryota</taxon>
        <taxon>Viridiplantae</taxon>
        <taxon>Streptophyta</taxon>
        <taxon>Embryophyta</taxon>
        <taxon>Tracheophyta</taxon>
        <taxon>Spermatophyta</taxon>
        <taxon>Magnoliopsida</taxon>
        <taxon>eudicotyledons</taxon>
        <taxon>Gunneridae</taxon>
        <taxon>Pentapetalae</taxon>
        <taxon>rosids</taxon>
        <taxon>malvids</taxon>
        <taxon>Brassicales</taxon>
        <taxon>Brassicaceae</taxon>
        <taxon>Arabideae</taxon>
        <taxon>Arabis</taxon>
    </lineage>
</organism>
<evidence type="ECO:0000256" key="1">
    <source>
        <dbReference type="SAM" id="Coils"/>
    </source>
</evidence>
<dbReference type="Proteomes" id="UP000029120">
    <property type="component" value="Chromosome 5"/>
</dbReference>
<dbReference type="EMBL" id="CM002873">
    <property type="protein sequence ID" value="KFK34696.1"/>
    <property type="molecule type" value="Genomic_DNA"/>
</dbReference>
<name>A0A087GXU4_ARAAL</name>
<dbReference type="eggNOG" id="KOG0582">
    <property type="taxonomic scope" value="Eukaryota"/>
</dbReference>
<evidence type="ECO:0000313" key="3">
    <source>
        <dbReference type="Proteomes" id="UP000029120"/>
    </source>
</evidence>
<proteinExistence type="predicted"/>
<gene>
    <name evidence="2" type="ordered locus">AALP_Aa5g179600</name>
</gene>